<evidence type="ECO:0000256" key="6">
    <source>
        <dbReference type="SAM" id="Phobius"/>
    </source>
</evidence>
<dbReference type="Proteomes" id="UP000196531">
    <property type="component" value="Unassembled WGS sequence"/>
</dbReference>
<evidence type="ECO:0000313" key="8">
    <source>
        <dbReference type="EMBL" id="OUR93111.1"/>
    </source>
</evidence>
<comment type="caution">
    <text evidence="8">The sequence shown here is derived from an EMBL/GenBank/DDBJ whole genome shotgun (WGS) entry which is preliminary data.</text>
</comment>
<evidence type="ECO:0000256" key="4">
    <source>
        <dbReference type="ARBA" id="ARBA00022989"/>
    </source>
</evidence>
<comment type="subcellular location">
    <subcellularLocation>
        <location evidence="1">Cell membrane</location>
        <topology evidence="1">Multi-pass membrane protein</topology>
    </subcellularLocation>
</comment>
<protein>
    <recommendedName>
        <fullName evidence="7">Type II secretion system protein GspF domain-containing protein</fullName>
    </recommendedName>
</protein>
<evidence type="ECO:0000259" key="7">
    <source>
        <dbReference type="Pfam" id="PF00482"/>
    </source>
</evidence>
<organism evidence="8 9">
    <name type="scientific">Halobacteriovorax marinus</name>
    <dbReference type="NCBI Taxonomy" id="97084"/>
    <lineage>
        <taxon>Bacteria</taxon>
        <taxon>Pseudomonadati</taxon>
        <taxon>Bdellovibrionota</taxon>
        <taxon>Bacteriovoracia</taxon>
        <taxon>Bacteriovoracales</taxon>
        <taxon>Halobacteriovoraceae</taxon>
        <taxon>Halobacteriovorax</taxon>
    </lineage>
</organism>
<evidence type="ECO:0000256" key="1">
    <source>
        <dbReference type="ARBA" id="ARBA00004651"/>
    </source>
</evidence>
<evidence type="ECO:0000313" key="9">
    <source>
        <dbReference type="Proteomes" id="UP000196531"/>
    </source>
</evidence>
<evidence type="ECO:0000256" key="3">
    <source>
        <dbReference type="ARBA" id="ARBA00022692"/>
    </source>
</evidence>
<sequence>MSFFIALIGKTGVISVIGISLFLLCYKYSQGIFDWIENQTFGTRSYIMEKLELLFIEIPEYKVTYTLLGCSVGLGCFVFLLFGLLGQWIVGIVLGMIFGFLGFKIPKPFINALIEKRTKAYTGQMVDALTLLSNGIRAGLSVPQALGMVVDEMPEPISQEFNMILQQNRIGVPLEECFDNLSKRLPTEDNDMFVSSVNILRETGGNLAEVFDTIVDVIRERVRLQQKIDTYTASGMFQGMTIMAMPYGIGAIYFISDPESVKPLFTHPLGIAMTLTAFLFDLAGGFVIMKIVKIKV</sequence>
<proteinExistence type="predicted"/>
<dbReference type="PANTHER" id="PTHR35007">
    <property type="entry name" value="INTEGRAL MEMBRANE PROTEIN-RELATED"/>
    <property type="match status" value="1"/>
</dbReference>
<name>A0A1Y5F7M2_9BACT</name>
<dbReference type="AlphaFoldDB" id="A0A1Y5F7M2"/>
<gene>
    <name evidence="8" type="ORF">A9Q84_21655</name>
</gene>
<feature type="transmembrane region" description="Helical" evidence="6">
    <location>
        <begin position="267"/>
        <end position="289"/>
    </location>
</feature>
<feature type="transmembrane region" description="Helical" evidence="6">
    <location>
        <begin position="6"/>
        <end position="26"/>
    </location>
</feature>
<dbReference type="GO" id="GO:0005886">
    <property type="term" value="C:plasma membrane"/>
    <property type="evidence" value="ECO:0007669"/>
    <property type="project" value="UniProtKB-SubCell"/>
</dbReference>
<keyword evidence="4 6" id="KW-1133">Transmembrane helix</keyword>
<evidence type="ECO:0000256" key="2">
    <source>
        <dbReference type="ARBA" id="ARBA00022475"/>
    </source>
</evidence>
<feature type="transmembrane region" description="Helical" evidence="6">
    <location>
        <begin position="231"/>
        <end position="255"/>
    </location>
</feature>
<keyword evidence="3 6" id="KW-0812">Transmembrane</keyword>
<dbReference type="InterPro" id="IPR018076">
    <property type="entry name" value="T2SS_GspF_dom"/>
</dbReference>
<feature type="transmembrane region" description="Helical" evidence="6">
    <location>
        <begin position="88"/>
        <end position="106"/>
    </location>
</feature>
<reference evidence="9" key="1">
    <citation type="journal article" date="2017" name="Proc. Natl. Acad. Sci. U.S.A.">
        <title>Simulation of Deepwater Horizon oil plume reveals substrate specialization within a complex community of hydrocarbon-degraders.</title>
        <authorList>
            <person name="Hu P."/>
            <person name="Dubinsky E.A."/>
            <person name="Probst A.J."/>
            <person name="Wang J."/>
            <person name="Sieber C.M.K."/>
            <person name="Tom L.M."/>
            <person name="Gardinali P."/>
            <person name="Banfield J.F."/>
            <person name="Atlas R.M."/>
            <person name="Andersen G.L."/>
        </authorList>
    </citation>
    <scope>NUCLEOTIDE SEQUENCE [LARGE SCALE GENOMIC DNA]</scope>
</reference>
<keyword evidence="2" id="KW-1003">Cell membrane</keyword>
<feature type="transmembrane region" description="Helical" evidence="6">
    <location>
        <begin position="63"/>
        <end position="82"/>
    </location>
</feature>
<keyword evidence="5 6" id="KW-0472">Membrane</keyword>
<evidence type="ECO:0000256" key="5">
    <source>
        <dbReference type="ARBA" id="ARBA00023136"/>
    </source>
</evidence>
<dbReference type="Pfam" id="PF00482">
    <property type="entry name" value="T2SSF"/>
    <property type="match status" value="1"/>
</dbReference>
<dbReference type="InterPro" id="IPR042094">
    <property type="entry name" value="T2SS_GspF_sf"/>
</dbReference>
<dbReference type="Gene3D" id="1.20.81.30">
    <property type="entry name" value="Type II secretion system (T2SS), domain F"/>
    <property type="match status" value="1"/>
</dbReference>
<dbReference type="EMBL" id="MAAO01000016">
    <property type="protein sequence ID" value="OUR93111.1"/>
    <property type="molecule type" value="Genomic_DNA"/>
</dbReference>
<accession>A0A1Y5F7M2</accession>
<dbReference type="PANTHER" id="PTHR35007:SF1">
    <property type="entry name" value="PILUS ASSEMBLY PROTEIN"/>
    <property type="match status" value="1"/>
</dbReference>
<feature type="domain" description="Type II secretion system protein GspF" evidence="7">
    <location>
        <begin position="129"/>
        <end position="253"/>
    </location>
</feature>